<dbReference type="Gene3D" id="1.10.10.10">
    <property type="entry name" value="Winged helix-like DNA-binding domain superfamily/Winged helix DNA-binding domain"/>
    <property type="match status" value="1"/>
</dbReference>
<name>A0A084XVL5_9PROT</name>
<dbReference type="SUPFAM" id="SSF46785">
    <property type="entry name" value="Winged helix' DNA-binding domain"/>
    <property type="match status" value="1"/>
</dbReference>
<dbReference type="SMART" id="SM00347">
    <property type="entry name" value="HTH_MARR"/>
    <property type="match status" value="1"/>
</dbReference>
<evidence type="ECO:0000259" key="1">
    <source>
        <dbReference type="PROSITE" id="PS50995"/>
    </source>
</evidence>
<dbReference type="AlphaFoldDB" id="A0A084XVL5"/>
<dbReference type="STRING" id="1457154.CAPSK01_004188"/>
<comment type="caution">
    <text evidence="2">The sequence shown here is derived from an EMBL/GenBank/DDBJ whole genome shotgun (WGS) entry which is preliminary data.</text>
</comment>
<proteinExistence type="predicted"/>
<evidence type="ECO:0000313" key="2">
    <source>
        <dbReference type="EMBL" id="KFB66509.1"/>
    </source>
</evidence>
<reference evidence="2 3" key="1">
    <citation type="submission" date="2014-07" db="EMBL/GenBank/DDBJ databases">
        <title>Expanding our view of genomic diversity in Candidatus Accumulibacter clades.</title>
        <authorList>
            <person name="Skennerton C.T."/>
            <person name="Barr J.J."/>
            <person name="Slater F.R."/>
            <person name="Bond P.L."/>
            <person name="Tyson G.W."/>
        </authorList>
    </citation>
    <scope>NUCLEOTIDE SEQUENCE [LARGE SCALE GENOMIC DNA]</scope>
    <source>
        <strain evidence="3">SK-01</strain>
    </source>
</reference>
<feature type="domain" description="HTH marR-type" evidence="1">
    <location>
        <begin position="15"/>
        <end position="147"/>
    </location>
</feature>
<dbReference type="InterPro" id="IPR036390">
    <property type="entry name" value="WH_DNA-bd_sf"/>
</dbReference>
<sequence length="169" mass="18697">MPMTPPLTAATPPVHLAVLQQFRVIYGTMRQYFREVEDRCGLPGSQMWILQEVHRCPGLGVTDLAARLGIHQSTCSQLVEKLVARRCLIKTRKQEDQRRVGLQLAPDGLKAIAALPGPAEGVLPEALAAMPEVALQTLYINLFELIRHLPGRDDAFASIPLADMLRDPK</sequence>
<dbReference type="GO" id="GO:0003700">
    <property type="term" value="F:DNA-binding transcription factor activity"/>
    <property type="evidence" value="ECO:0007669"/>
    <property type="project" value="InterPro"/>
</dbReference>
<gene>
    <name evidence="2" type="ORF">CAPSK01_004188</name>
</gene>
<dbReference type="InterPro" id="IPR000835">
    <property type="entry name" value="HTH_MarR-typ"/>
</dbReference>
<organism evidence="2 3">
    <name type="scientific">Candidatus Accumulibacter vicinus</name>
    <dbReference type="NCBI Taxonomy" id="2954382"/>
    <lineage>
        <taxon>Bacteria</taxon>
        <taxon>Pseudomonadati</taxon>
        <taxon>Pseudomonadota</taxon>
        <taxon>Betaproteobacteria</taxon>
        <taxon>Candidatus Accumulibacter</taxon>
    </lineage>
</organism>
<dbReference type="EMBL" id="JDSS02000042">
    <property type="protein sequence ID" value="KFB66509.1"/>
    <property type="molecule type" value="Genomic_DNA"/>
</dbReference>
<dbReference type="Pfam" id="PF12802">
    <property type="entry name" value="MarR_2"/>
    <property type="match status" value="1"/>
</dbReference>
<protein>
    <submittedName>
        <fullName evidence="2">Homoprotocatechuate degradation operon regulator, HpaR</fullName>
    </submittedName>
</protein>
<dbReference type="PROSITE" id="PS50995">
    <property type="entry name" value="HTH_MARR_2"/>
    <property type="match status" value="1"/>
</dbReference>
<accession>A0A084XVL5</accession>
<dbReference type="PANTHER" id="PTHR33164">
    <property type="entry name" value="TRANSCRIPTIONAL REGULATOR, MARR FAMILY"/>
    <property type="match status" value="1"/>
</dbReference>
<dbReference type="Proteomes" id="UP000019812">
    <property type="component" value="Unassembled WGS sequence"/>
</dbReference>
<dbReference type="InterPro" id="IPR036388">
    <property type="entry name" value="WH-like_DNA-bd_sf"/>
</dbReference>
<dbReference type="GO" id="GO:0006950">
    <property type="term" value="P:response to stress"/>
    <property type="evidence" value="ECO:0007669"/>
    <property type="project" value="TreeGrafter"/>
</dbReference>
<dbReference type="PANTHER" id="PTHR33164:SF89">
    <property type="entry name" value="MARR FAMILY REGULATORY PROTEIN"/>
    <property type="match status" value="1"/>
</dbReference>
<dbReference type="InterPro" id="IPR039422">
    <property type="entry name" value="MarR/SlyA-like"/>
</dbReference>
<evidence type="ECO:0000313" key="3">
    <source>
        <dbReference type="Proteomes" id="UP000019812"/>
    </source>
</evidence>
<dbReference type="RefSeq" id="WP_273704023.1">
    <property type="nucleotide sequence ID" value="NZ_JDSS02000042.1"/>
</dbReference>